<dbReference type="AlphaFoldDB" id="A0A0E9X831"/>
<reference evidence="2" key="1">
    <citation type="submission" date="2014-11" db="EMBL/GenBank/DDBJ databases">
        <authorList>
            <person name="Amaro Gonzalez C."/>
        </authorList>
    </citation>
    <scope>NUCLEOTIDE SEQUENCE</scope>
</reference>
<keyword evidence="1" id="KW-0472">Membrane</keyword>
<reference evidence="2" key="2">
    <citation type="journal article" date="2015" name="Fish Shellfish Immunol.">
        <title>Early steps in the European eel (Anguilla anguilla)-Vibrio vulnificus interaction in the gills: Role of the RtxA13 toxin.</title>
        <authorList>
            <person name="Callol A."/>
            <person name="Pajuelo D."/>
            <person name="Ebbesson L."/>
            <person name="Teles M."/>
            <person name="MacKenzie S."/>
            <person name="Amaro C."/>
        </authorList>
    </citation>
    <scope>NUCLEOTIDE SEQUENCE</scope>
</reference>
<protein>
    <submittedName>
        <fullName evidence="2">Uncharacterized protein</fullName>
    </submittedName>
</protein>
<accession>A0A0E9X831</accession>
<sequence length="47" mass="5517">MSVQLASFQTNMPLVSFNFESCRPPILAYLCVMCIMAFFFWSKCLWN</sequence>
<name>A0A0E9X831_ANGAN</name>
<evidence type="ECO:0000313" key="2">
    <source>
        <dbReference type="EMBL" id="JAH98626.1"/>
    </source>
</evidence>
<feature type="transmembrane region" description="Helical" evidence="1">
    <location>
        <begin position="26"/>
        <end position="46"/>
    </location>
</feature>
<organism evidence="2">
    <name type="scientific">Anguilla anguilla</name>
    <name type="common">European freshwater eel</name>
    <name type="synonym">Muraena anguilla</name>
    <dbReference type="NCBI Taxonomy" id="7936"/>
    <lineage>
        <taxon>Eukaryota</taxon>
        <taxon>Metazoa</taxon>
        <taxon>Chordata</taxon>
        <taxon>Craniata</taxon>
        <taxon>Vertebrata</taxon>
        <taxon>Euteleostomi</taxon>
        <taxon>Actinopterygii</taxon>
        <taxon>Neopterygii</taxon>
        <taxon>Teleostei</taxon>
        <taxon>Anguilliformes</taxon>
        <taxon>Anguillidae</taxon>
        <taxon>Anguilla</taxon>
    </lineage>
</organism>
<proteinExistence type="predicted"/>
<keyword evidence="1" id="KW-1133">Transmembrane helix</keyword>
<evidence type="ECO:0000256" key="1">
    <source>
        <dbReference type="SAM" id="Phobius"/>
    </source>
</evidence>
<dbReference type="EMBL" id="GBXM01009951">
    <property type="protein sequence ID" value="JAH98626.1"/>
    <property type="molecule type" value="Transcribed_RNA"/>
</dbReference>
<keyword evidence="1" id="KW-0812">Transmembrane</keyword>